<evidence type="ECO:0000256" key="1">
    <source>
        <dbReference type="HAMAP-Rule" id="MF_00302"/>
    </source>
</evidence>
<dbReference type="Pfam" id="PF02617">
    <property type="entry name" value="ClpS"/>
    <property type="match status" value="1"/>
</dbReference>
<dbReference type="FunFam" id="3.30.1390.10:FF:000002">
    <property type="entry name" value="ATP-dependent Clp protease adapter protein ClpS"/>
    <property type="match status" value="1"/>
</dbReference>
<evidence type="ECO:0000259" key="2">
    <source>
        <dbReference type="Pfam" id="PF02617"/>
    </source>
</evidence>
<feature type="domain" description="Adaptor protein ClpS core" evidence="2">
    <location>
        <begin position="16"/>
        <end position="95"/>
    </location>
</feature>
<dbReference type="InterPro" id="IPR022935">
    <property type="entry name" value="ClpS"/>
</dbReference>
<comment type="function">
    <text evidence="1">Involved in the modulation of the specificity of the ClpAP-mediated ATP-dependent protein degradation.</text>
</comment>
<dbReference type="PANTHER" id="PTHR33473">
    <property type="entry name" value="ATP-DEPENDENT CLP PROTEASE ADAPTER PROTEIN CLPS1, CHLOROPLASTIC"/>
    <property type="match status" value="1"/>
</dbReference>
<dbReference type="GO" id="GO:0008233">
    <property type="term" value="F:peptidase activity"/>
    <property type="evidence" value="ECO:0007669"/>
    <property type="project" value="UniProtKB-KW"/>
</dbReference>
<dbReference type="Proteomes" id="UP000503483">
    <property type="component" value="Chromosome"/>
</dbReference>
<organism evidence="3 4">
    <name type="scientific">Arcobacter acticola</name>
    <dbReference type="NCBI Taxonomy" id="1849015"/>
    <lineage>
        <taxon>Bacteria</taxon>
        <taxon>Pseudomonadati</taxon>
        <taxon>Campylobacterota</taxon>
        <taxon>Epsilonproteobacteria</taxon>
        <taxon>Campylobacterales</taxon>
        <taxon>Arcobacteraceae</taxon>
        <taxon>Arcobacter</taxon>
    </lineage>
</organism>
<dbReference type="Gene3D" id="3.30.1390.10">
    <property type="match status" value="1"/>
</dbReference>
<dbReference type="GO" id="GO:0006508">
    <property type="term" value="P:proteolysis"/>
    <property type="evidence" value="ECO:0007669"/>
    <property type="project" value="UniProtKB-UniRule"/>
</dbReference>
<keyword evidence="4" id="KW-1185">Reference proteome</keyword>
<accession>A0A6M8EJM9</accession>
<dbReference type="AlphaFoldDB" id="A0A6M8EJM9"/>
<protein>
    <recommendedName>
        <fullName evidence="1">ATP-dependent Clp protease adapter protein ClpS</fullName>
    </recommendedName>
</protein>
<dbReference type="InterPro" id="IPR003769">
    <property type="entry name" value="ClpS_core"/>
</dbReference>
<name>A0A6M8EJM9_9BACT</name>
<dbReference type="KEGG" id="paco:AACT_2431"/>
<comment type="similarity">
    <text evidence="1">Belongs to the ClpS family.</text>
</comment>
<dbReference type="GO" id="GO:0030163">
    <property type="term" value="P:protein catabolic process"/>
    <property type="evidence" value="ECO:0007669"/>
    <property type="project" value="InterPro"/>
</dbReference>
<keyword evidence="3" id="KW-0645">Protease</keyword>
<sequence>MSNEIEIELNDELDLQEPKKYKVFLLNDDFSTMDFVIDVLVKVFRKSVDEASVIMINIHNNGKEICGTYSYEIAGTKVAQVKAMAREKGFPLKATMEEE</sequence>
<evidence type="ECO:0000313" key="3">
    <source>
        <dbReference type="EMBL" id="QKE29526.1"/>
    </source>
</evidence>
<reference evidence="3 4" key="1">
    <citation type="submission" date="2019-08" db="EMBL/GenBank/DDBJ databases">
        <title>Complete genome sequence of Arcobacter acticola.</title>
        <authorList>
            <person name="Miller W."/>
        </authorList>
    </citation>
    <scope>NUCLEOTIDE SEQUENCE [LARGE SCALE GENOMIC DNA]</scope>
    <source>
        <strain evidence="3 4">KCTC 52212</strain>
    </source>
</reference>
<proteinExistence type="inferred from homology"/>
<dbReference type="SUPFAM" id="SSF54736">
    <property type="entry name" value="ClpS-like"/>
    <property type="match status" value="1"/>
</dbReference>
<evidence type="ECO:0000313" key="4">
    <source>
        <dbReference type="Proteomes" id="UP000503483"/>
    </source>
</evidence>
<keyword evidence="3" id="KW-0378">Hydrolase</keyword>
<dbReference type="EMBL" id="CP042652">
    <property type="protein sequence ID" value="QKE29526.1"/>
    <property type="molecule type" value="Genomic_DNA"/>
</dbReference>
<comment type="subunit">
    <text evidence="1">Binds to the N-terminal domain of the chaperone ClpA.</text>
</comment>
<dbReference type="InterPro" id="IPR014719">
    <property type="entry name" value="Ribosomal_bL12_C/ClpS-like"/>
</dbReference>
<dbReference type="PANTHER" id="PTHR33473:SF19">
    <property type="entry name" value="ATP-DEPENDENT CLP PROTEASE ADAPTER PROTEIN CLPS"/>
    <property type="match status" value="1"/>
</dbReference>
<dbReference type="RefSeq" id="WP_172127296.1">
    <property type="nucleotide sequence ID" value="NZ_CP042652.1"/>
</dbReference>
<dbReference type="HAMAP" id="MF_00302">
    <property type="entry name" value="ClpS"/>
    <property type="match status" value="1"/>
</dbReference>
<gene>
    <name evidence="1 3" type="primary">clpS</name>
    <name evidence="3" type="ORF">AACT_2431</name>
</gene>